<dbReference type="InterPro" id="IPR020852">
    <property type="entry name" value="RNR_Ib_NrdI_bac"/>
</dbReference>
<dbReference type="PIRSF" id="PIRSF005087">
    <property type="entry name" value="NrdI"/>
    <property type="match status" value="1"/>
</dbReference>
<dbReference type="AlphaFoldDB" id="A0A1H9UGQ2"/>
<dbReference type="STRING" id="1121357.SAMN05661109_01780"/>
<gene>
    <name evidence="4" type="primary">nrdI</name>
    <name evidence="5" type="ORF">SAMN05661109_01780</name>
</gene>
<organism evidence="5 6">
    <name type="scientific">Corynebacterium cystitidis DSM 20524</name>
    <dbReference type="NCBI Taxonomy" id="1121357"/>
    <lineage>
        <taxon>Bacteria</taxon>
        <taxon>Bacillati</taxon>
        <taxon>Actinomycetota</taxon>
        <taxon>Actinomycetes</taxon>
        <taxon>Mycobacteriales</taxon>
        <taxon>Corynebacteriaceae</taxon>
        <taxon>Corynebacterium</taxon>
    </lineage>
</organism>
<evidence type="ECO:0000256" key="3">
    <source>
        <dbReference type="ARBA" id="ARBA00020129"/>
    </source>
</evidence>
<keyword evidence="6" id="KW-1185">Reference proteome</keyword>
<dbReference type="PANTHER" id="PTHR37297:SF1">
    <property type="entry name" value="PROTEIN NRDI"/>
    <property type="match status" value="1"/>
</dbReference>
<dbReference type="PANTHER" id="PTHR37297">
    <property type="entry name" value="PROTEIN NRDI"/>
    <property type="match status" value="1"/>
</dbReference>
<dbReference type="HAMAP" id="MF_00128">
    <property type="entry name" value="NrdI"/>
    <property type="match status" value="1"/>
</dbReference>
<dbReference type="Gene3D" id="3.40.50.360">
    <property type="match status" value="1"/>
</dbReference>
<name>A0A1H9UGQ2_9CORY</name>
<evidence type="ECO:0000256" key="4">
    <source>
        <dbReference type="HAMAP-Rule" id="MF_00128"/>
    </source>
</evidence>
<dbReference type="EMBL" id="FOGQ01000008">
    <property type="protein sequence ID" value="SES08441.1"/>
    <property type="molecule type" value="Genomic_DNA"/>
</dbReference>
<dbReference type="SUPFAM" id="SSF52218">
    <property type="entry name" value="Flavoproteins"/>
    <property type="match status" value="1"/>
</dbReference>
<evidence type="ECO:0000313" key="5">
    <source>
        <dbReference type="EMBL" id="SES08441.1"/>
    </source>
</evidence>
<evidence type="ECO:0000256" key="2">
    <source>
        <dbReference type="ARBA" id="ARBA00009942"/>
    </source>
</evidence>
<proteinExistence type="inferred from homology"/>
<evidence type="ECO:0000256" key="1">
    <source>
        <dbReference type="ARBA" id="ARBA00003999"/>
    </source>
</evidence>
<evidence type="ECO:0000313" key="6">
    <source>
        <dbReference type="Proteomes" id="UP000198929"/>
    </source>
</evidence>
<dbReference type="NCBIfam" id="TIGR00333">
    <property type="entry name" value="nrdI"/>
    <property type="match status" value="1"/>
</dbReference>
<dbReference type="InterPro" id="IPR004465">
    <property type="entry name" value="RNR_NrdI"/>
</dbReference>
<dbReference type="Pfam" id="PF07972">
    <property type="entry name" value="Flavodoxin_NdrI"/>
    <property type="match status" value="1"/>
</dbReference>
<dbReference type="Proteomes" id="UP000198929">
    <property type="component" value="Unassembled WGS sequence"/>
</dbReference>
<comment type="function">
    <text evidence="1 4">Probably involved in ribonucleotide reductase function.</text>
</comment>
<comment type="similarity">
    <text evidence="2 4">Belongs to the NrdI family.</text>
</comment>
<sequence>MDVVYFSSVSENTHRFVVKLQEKTQFNAYRIPLRRTEPALYVSQPYILIVPSYGGGDHRGAVPKQVIKFLNVPENRALIRGVIVSGNTNFGVHYCCAGPIIARKCNVPELYRFELLGTHRDVDHVAGLLAAREHATTST</sequence>
<dbReference type="RefSeq" id="WP_092259298.1">
    <property type="nucleotide sequence ID" value="NZ_CP047199.1"/>
</dbReference>
<dbReference type="GO" id="GO:0010181">
    <property type="term" value="F:FMN binding"/>
    <property type="evidence" value="ECO:0007669"/>
    <property type="project" value="InterPro"/>
</dbReference>
<reference evidence="6" key="1">
    <citation type="submission" date="2016-10" db="EMBL/GenBank/DDBJ databases">
        <authorList>
            <person name="Varghese N."/>
            <person name="Submissions S."/>
        </authorList>
    </citation>
    <scope>NUCLEOTIDE SEQUENCE [LARGE SCALE GENOMIC DNA]</scope>
    <source>
        <strain evidence="6">DSM 20524</strain>
    </source>
</reference>
<dbReference type="InterPro" id="IPR029039">
    <property type="entry name" value="Flavoprotein-like_sf"/>
</dbReference>
<protein>
    <recommendedName>
        <fullName evidence="3 4">Protein NrdI</fullName>
    </recommendedName>
</protein>
<accession>A0A1H9UGQ2</accession>